<organism evidence="1 2">
    <name type="scientific">Candidatus Nitrobium versatile</name>
    <dbReference type="NCBI Taxonomy" id="2884831"/>
    <lineage>
        <taxon>Bacteria</taxon>
        <taxon>Pseudomonadati</taxon>
        <taxon>Nitrospirota</taxon>
        <taxon>Nitrospiria</taxon>
        <taxon>Nitrospirales</taxon>
        <taxon>Nitrospiraceae</taxon>
        <taxon>Candidatus Nitrobium</taxon>
    </lineage>
</organism>
<dbReference type="Proteomes" id="UP000705867">
    <property type="component" value="Unassembled WGS sequence"/>
</dbReference>
<reference evidence="1" key="1">
    <citation type="journal article" date="2021" name="bioRxiv">
        <title>Unraveling nitrogen, sulfur and carbon metabolic pathways and microbial community transcriptional responses to substrate deprivation and toxicity stresses in a bioreactor mimicking anoxic brackish coastal sediment conditions.</title>
        <authorList>
            <person name="Martins P.D."/>
            <person name="Echeveste M.J."/>
            <person name="Arshad A."/>
            <person name="Kurth J."/>
            <person name="Ouboter H."/>
            <person name="Jetten M.S.M."/>
            <person name="Welte C.U."/>
        </authorList>
    </citation>
    <scope>NUCLEOTIDE SEQUENCE</scope>
    <source>
        <strain evidence="1">MAG_39</strain>
    </source>
</reference>
<sequence length="321" mass="35644">MQSGYLKYSGVVSFALLLMLWVSGLAGAETAMPKQKKKYPPPHKVHLSAMSTTNADFVAGEIGNWPELVRSFQKALHTAPAQALFGVEFRLLLAGFRPDAVTGDNKAVVTNELNRILADASAFAQVKGSKLLSRETEEREVRYQKTGSSEDLKWLNRSVLSDMFPQVPRKQKGKDMKKITCTTCHEAYKQEADSGGKGVTVVAFSEKEVLACFARVIAEDKPMGECIEKANMLKKTKIPEYGPLKNYVQRGNPEETDTLLIAVHPEAPYTFKPLLKRLVCLECHSAERKVDTVMGSNGKMKEIPLFYGVGSGRHKHDHDQE</sequence>
<accession>A0A953LVW9</accession>
<reference evidence="1" key="2">
    <citation type="submission" date="2021-08" db="EMBL/GenBank/DDBJ databases">
        <authorList>
            <person name="Dalcin Martins P."/>
        </authorList>
    </citation>
    <scope>NUCLEOTIDE SEQUENCE</scope>
    <source>
        <strain evidence="1">MAG_39</strain>
    </source>
</reference>
<comment type="caution">
    <text evidence="1">The sequence shown here is derived from an EMBL/GenBank/DDBJ whole genome shotgun (WGS) entry which is preliminary data.</text>
</comment>
<dbReference type="AlphaFoldDB" id="A0A953LVW9"/>
<proteinExistence type="predicted"/>
<evidence type="ECO:0000313" key="2">
    <source>
        <dbReference type="Proteomes" id="UP000705867"/>
    </source>
</evidence>
<protein>
    <submittedName>
        <fullName evidence="1">Uncharacterized protein</fullName>
    </submittedName>
</protein>
<dbReference type="EMBL" id="JAIOIV010000028">
    <property type="protein sequence ID" value="MBZ0155326.1"/>
    <property type="molecule type" value="Genomic_DNA"/>
</dbReference>
<gene>
    <name evidence="1" type="ORF">K8I29_03815</name>
</gene>
<evidence type="ECO:0000313" key="1">
    <source>
        <dbReference type="EMBL" id="MBZ0155326.1"/>
    </source>
</evidence>
<name>A0A953LVW9_9BACT</name>